<feature type="signal peptide" evidence="1">
    <location>
        <begin position="1"/>
        <end position="20"/>
    </location>
</feature>
<keyword evidence="1" id="KW-0732">Signal</keyword>
<evidence type="ECO:0000313" key="3">
    <source>
        <dbReference type="Proteomes" id="UP000196317"/>
    </source>
</evidence>
<evidence type="ECO:0000256" key="1">
    <source>
        <dbReference type="SAM" id="SignalP"/>
    </source>
</evidence>
<feature type="chain" id="PRO_5012531599" evidence="1">
    <location>
        <begin position="21"/>
        <end position="211"/>
    </location>
</feature>
<reference evidence="2 3" key="1">
    <citation type="submission" date="2017-04" db="EMBL/GenBank/DDBJ databases">
        <title>Complete genome of Campylobacter concisus ATCC 33237T and draft genomes for an additional eight well characterized C. concisus strains.</title>
        <authorList>
            <person name="Cornelius A.J."/>
            <person name="Miller W.G."/>
            <person name="Lastovica A.J."/>
            <person name="On S.L."/>
            <person name="French N.P."/>
            <person name="Vandenberg O."/>
            <person name="Biggs P.J."/>
        </authorList>
    </citation>
    <scope>NUCLEOTIDE SEQUENCE [LARGE SCALE GENOMIC DNA]</scope>
    <source>
        <strain evidence="2 3">CCUG 19995</strain>
    </source>
</reference>
<evidence type="ECO:0000313" key="2">
    <source>
        <dbReference type="EMBL" id="OUT06746.1"/>
    </source>
</evidence>
<proteinExistence type="predicted"/>
<dbReference type="AlphaFoldDB" id="A0A1Y5MDR9"/>
<protein>
    <submittedName>
        <fullName evidence="2">Bacteriocin-type signal sequence domain-containing protein</fullName>
    </submittedName>
</protein>
<sequence>MRSLFKTTLLSVLLLTSSNAKDLLDLATNGAISQGNVKTLNNNEMKNVKGGYVTQFSILTNTQTVKEIAVIALPDPHTEIGMGFDANGNIAYVSDYGLCGLGVTNCYYNETTKTHLQQNKNRFEEYAKALMGTYAPWLHGVGYTVKREIKVSDRGTRYALFTYGIGAYNRATHEFHKINSSFALENNTIIKELRDNFKNDMEYALESTMKI</sequence>
<name>A0A1Y5MDR9_9BACT</name>
<dbReference type="RefSeq" id="WP_087583792.1">
    <property type="nucleotide sequence ID" value="NZ_NDYN01000014.1"/>
</dbReference>
<gene>
    <name evidence="2" type="ORF">B9N65_10515</name>
</gene>
<dbReference type="Proteomes" id="UP000196317">
    <property type="component" value="Unassembled WGS sequence"/>
</dbReference>
<dbReference type="EMBL" id="NDYN01000014">
    <property type="protein sequence ID" value="OUT06746.1"/>
    <property type="molecule type" value="Genomic_DNA"/>
</dbReference>
<comment type="caution">
    <text evidence="2">The sequence shown here is derived from an EMBL/GenBank/DDBJ whole genome shotgun (WGS) entry which is preliminary data.</text>
</comment>
<organism evidence="2 3">
    <name type="scientific">Campylobacter concisus</name>
    <dbReference type="NCBI Taxonomy" id="199"/>
    <lineage>
        <taxon>Bacteria</taxon>
        <taxon>Pseudomonadati</taxon>
        <taxon>Campylobacterota</taxon>
        <taxon>Epsilonproteobacteria</taxon>
        <taxon>Campylobacterales</taxon>
        <taxon>Campylobacteraceae</taxon>
        <taxon>Campylobacter</taxon>
    </lineage>
</organism>
<accession>A0A1Y5MDR9</accession>